<organism evidence="1">
    <name type="scientific">Zea mays</name>
    <name type="common">Maize</name>
    <dbReference type="NCBI Taxonomy" id="4577"/>
    <lineage>
        <taxon>Eukaryota</taxon>
        <taxon>Viridiplantae</taxon>
        <taxon>Streptophyta</taxon>
        <taxon>Embryophyta</taxon>
        <taxon>Tracheophyta</taxon>
        <taxon>Spermatophyta</taxon>
        <taxon>Magnoliopsida</taxon>
        <taxon>Liliopsida</taxon>
        <taxon>Poales</taxon>
        <taxon>Poaceae</taxon>
        <taxon>PACMAD clade</taxon>
        <taxon>Panicoideae</taxon>
        <taxon>Andropogonodae</taxon>
        <taxon>Andropogoneae</taxon>
        <taxon>Tripsacinae</taxon>
        <taxon>Zea</taxon>
    </lineage>
</organism>
<dbReference type="OMA" id="SECASHS"/>
<dbReference type="AlphaFoldDB" id="A0A1D6FCX7"/>
<evidence type="ECO:0000313" key="1">
    <source>
        <dbReference type="EMBL" id="AQK89877.1"/>
    </source>
</evidence>
<dbReference type="STRING" id="4577.A0A1D6FCX7"/>
<proteinExistence type="predicted"/>
<name>A0A1D6FCX7_MAIZE</name>
<dbReference type="InParanoid" id="A0A1D6FCX7"/>
<dbReference type="PaxDb" id="4577-AC234160.1_FGP004"/>
<accession>A0A1D6FCX7</accession>
<dbReference type="eggNOG" id="ENOG502RRRY">
    <property type="taxonomic scope" value="Eukaryota"/>
</dbReference>
<sequence>MATTTPMPAFAPEDSPPLSTEELLLCEAGLDDLLEPWPPVVTGLTESPGVAGAGTDGVPSEPGVDGVVPGDEGLEGVGIEGSADVGEGLVGEGSTGIPEGGGARGGGGCATVGGVGSAGGLGAGRLDGGGDAAAGGRIGDAFGGAAGVGGGGTAAGDEGGGTTAAGAGGGVATTTGGGGTASGGGGGKEGGGEGSCGGGVDAGGGRGGGAAGDEGGSAGVALGCVTGAGESGLGVVVAGDGVAVEGGEVALMVIGEGEGEDAIGAQASSRLLESTTLRAVTFTAELLPWWWNWRREPWPTPQFKGDSSLNPADSRSNQPIEIPPLPFLLPLGSLAVRKNVDEVKSHLEYRTRSSNWHAQHCIRRQR</sequence>
<gene>
    <name evidence="1" type="ORF">ZEAMMB73_Zm00001d008434</name>
</gene>
<reference evidence="1" key="1">
    <citation type="submission" date="2015-12" db="EMBL/GenBank/DDBJ databases">
        <title>Update maize B73 reference genome by single molecule sequencing technologies.</title>
        <authorList>
            <consortium name="Maize Genome Sequencing Project"/>
            <person name="Ware D."/>
        </authorList>
    </citation>
    <scope>NUCLEOTIDE SEQUENCE</scope>
    <source>
        <tissue evidence="1">Seedling</tissue>
    </source>
</reference>
<dbReference type="EMBL" id="CM000784">
    <property type="protein sequence ID" value="AQK89877.1"/>
    <property type="molecule type" value="Genomic_DNA"/>
</dbReference>
<protein>
    <submittedName>
        <fullName evidence="1">Uncharacterized protein</fullName>
    </submittedName>
</protein>